<dbReference type="EMBL" id="JACAZE010000008">
    <property type="protein sequence ID" value="KAF7308339.1"/>
    <property type="molecule type" value="Genomic_DNA"/>
</dbReference>
<protein>
    <submittedName>
        <fullName evidence="5">CAP10 domain-containing protein</fullName>
    </submittedName>
</protein>
<evidence type="ECO:0000256" key="1">
    <source>
        <dbReference type="ARBA" id="ARBA00010118"/>
    </source>
</evidence>
<keyword evidence="6" id="KW-1185">Reference proteome</keyword>
<dbReference type="InterPro" id="IPR006598">
    <property type="entry name" value="CAP10"/>
</dbReference>
<feature type="transmembrane region" description="Helical" evidence="3">
    <location>
        <begin position="12"/>
        <end position="29"/>
    </location>
</feature>
<dbReference type="SMART" id="SM00672">
    <property type="entry name" value="CAP10"/>
    <property type="match status" value="1"/>
</dbReference>
<sequence length="521" mass="60750">MLATRRPLQRCIYFGVPIFLSLVLLSAFLHNKSTRRANKDAQQPPPPVVEEPILEDYEPILHPNGSARVLTPVDELFQRQSTTLAQASARYTLHTGRAPPPGYDKWFEFAREGKCLIDEYQQVYDDFEPFYQLARLDPGYFARMLKRGMKVARGEYLGLRTYENRGHKFDITDTWPEDVGYGRDWMATGRSLSHLLPDMDLLFSMRDECRIQVDPHDGRSVKSMLGMHDPTPFTNRPHPTFMYYTEEGHCLYPNDELGFLDFANNVTAFFLYSTSQEFSTDLYPLLSQGKIHPCFSDILFPSSYYYDRSPSSPKNAFEDNVPWDEKKPLLYWRGRVAGGMVHGENYRSFPRFRLIDIMRANPGMMDFALMGWNTWCDGDCDMGAIEREYDFATATAPREEVYQYKYAMDVDGHGWSGRFLGLLRSGSLVFKSTIFTEFFSQWIRPFEHYIPVRPDLADLVERLEWAHTHEEEAKKIQEAGKEFAERIITDAQNDCYFFLVLLEWARLQEGAAGSWWWPWRE</sequence>
<dbReference type="AlphaFoldDB" id="A0A8H6W775"/>
<dbReference type="InterPro" id="IPR051091">
    <property type="entry name" value="O-Glucosyltr/Glycosyltrsf_90"/>
</dbReference>
<evidence type="ECO:0000259" key="4">
    <source>
        <dbReference type="SMART" id="SM00672"/>
    </source>
</evidence>
<keyword evidence="3" id="KW-0812">Transmembrane</keyword>
<gene>
    <name evidence="5" type="ORF">HMN09_00682200</name>
</gene>
<evidence type="ECO:0000313" key="6">
    <source>
        <dbReference type="Proteomes" id="UP000613580"/>
    </source>
</evidence>
<evidence type="ECO:0000313" key="5">
    <source>
        <dbReference type="EMBL" id="KAF7308339.1"/>
    </source>
</evidence>
<evidence type="ECO:0000256" key="3">
    <source>
        <dbReference type="SAM" id="Phobius"/>
    </source>
</evidence>
<evidence type="ECO:0000256" key="2">
    <source>
        <dbReference type="ARBA" id="ARBA00022679"/>
    </source>
</evidence>
<dbReference type="Pfam" id="PF05686">
    <property type="entry name" value="Glyco_transf_90"/>
    <property type="match status" value="1"/>
</dbReference>
<keyword evidence="3" id="KW-0472">Membrane</keyword>
<keyword evidence="2" id="KW-0808">Transferase</keyword>
<dbReference type="GO" id="GO:0016740">
    <property type="term" value="F:transferase activity"/>
    <property type="evidence" value="ECO:0007669"/>
    <property type="project" value="UniProtKB-KW"/>
</dbReference>
<comment type="caution">
    <text evidence="5">The sequence shown here is derived from an EMBL/GenBank/DDBJ whole genome shotgun (WGS) entry which is preliminary data.</text>
</comment>
<feature type="domain" description="Glycosyl transferase CAP10" evidence="4">
    <location>
        <begin position="256"/>
        <end position="511"/>
    </location>
</feature>
<comment type="similarity">
    <text evidence="1">Belongs to the glycosyltransferase 90 family.</text>
</comment>
<proteinExistence type="inferred from homology"/>
<keyword evidence="3" id="KW-1133">Transmembrane helix</keyword>
<accession>A0A8H6W775</accession>
<dbReference type="OrthoDB" id="541052at2759"/>
<name>A0A8H6W775_MYCCL</name>
<dbReference type="PANTHER" id="PTHR12203">
    <property type="entry name" value="KDEL LYS-ASP-GLU-LEU CONTAINING - RELATED"/>
    <property type="match status" value="1"/>
</dbReference>
<dbReference type="Proteomes" id="UP000613580">
    <property type="component" value="Unassembled WGS sequence"/>
</dbReference>
<dbReference type="PANTHER" id="PTHR12203:SF35">
    <property type="entry name" value="PROTEIN O-GLUCOSYLTRANSFERASE 1"/>
    <property type="match status" value="1"/>
</dbReference>
<reference evidence="5" key="1">
    <citation type="submission" date="2020-05" db="EMBL/GenBank/DDBJ databases">
        <title>Mycena genomes resolve the evolution of fungal bioluminescence.</title>
        <authorList>
            <person name="Tsai I.J."/>
        </authorList>
    </citation>
    <scope>NUCLEOTIDE SEQUENCE</scope>
    <source>
        <strain evidence="5">110903Hualien_Pintung</strain>
    </source>
</reference>
<organism evidence="5 6">
    <name type="scientific">Mycena chlorophos</name>
    <name type="common">Agaric fungus</name>
    <name type="synonym">Agaricus chlorophos</name>
    <dbReference type="NCBI Taxonomy" id="658473"/>
    <lineage>
        <taxon>Eukaryota</taxon>
        <taxon>Fungi</taxon>
        <taxon>Dikarya</taxon>
        <taxon>Basidiomycota</taxon>
        <taxon>Agaricomycotina</taxon>
        <taxon>Agaricomycetes</taxon>
        <taxon>Agaricomycetidae</taxon>
        <taxon>Agaricales</taxon>
        <taxon>Marasmiineae</taxon>
        <taxon>Mycenaceae</taxon>
        <taxon>Mycena</taxon>
    </lineage>
</organism>